<dbReference type="RefSeq" id="XP_007679302.1">
    <property type="nucleotide sequence ID" value="XM_007681112.1"/>
</dbReference>
<dbReference type="GeneID" id="19113238"/>
<dbReference type="OMA" id="GSGPWFY"/>
<dbReference type="KEGG" id="bcom:BAUCODRAFT_37420"/>
<evidence type="ECO:0000313" key="2">
    <source>
        <dbReference type="EMBL" id="EMC93702.1"/>
    </source>
</evidence>
<dbReference type="Proteomes" id="UP000011761">
    <property type="component" value="Unassembled WGS sequence"/>
</dbReference>
<dbReference type="OrthoDB" id="2349272at2759"/>
<protein>
    <recommendedName>
        <fullName evidence="4">Transglycosylase SLT domain-containing protein</fullName>
    </recommendedName>
</protein>
<name>M2LHQ7_BAUPA</name>
<dbReference type="HOGENOM" id="CLU_071125_1_0_1"/>
<organism evidence="2 3">
    <name type="scientific">Baudoinia panamericana (strain UAMH 10762)</name>
    <name type="common">Angels' share fungus</name>
    <name type="synonym">Baudoinia compniacensis (strain UAMH 10762)</name>
    <dbReference type="NCBI Taxonomy" id="717646"/>
    <lineage>
        <taxon>Eukaryota</taxon>
        <taxon>Fungi</taxon>
        <taxon>Dikarya</taxon>
        <taxon>Ascomycota</taxon>
        <taxon>Pezizomycotina</taxon>
        <taxon>Dothideomycetes</taxon>
        <taxon>Dothideomycetidae</taxon>
        <taxon>Mycosphaerellales</taxon>
        <taxon>Teratosphaeriaceae</taxon>
        <taxon>Baudoinia</taxon>
    </lineage>
</organism>
<evidence type="ECO:0008006" key="4">
    <source>
        <dbReference type="Google" id="ProtNLM"/>
    </source>
</evidence>
<keyword evidence="3" id="KW-1185">Reference proteome</keyword>
<keyword evidence="1" id="KW-0732">Signal</keyword>
<feature type="chain" id="PRO_5004021016" description="Transglycosylase SLT domain-containing protein" evidence="1">
    <location>
        <begin position="19"/>
        <end position="211"/>
    </location>
</feature>
<feature type="signal peptide" evidence="1">
    <location>
        <begin position="1"/>
        <end position="18"/>
    </location>
</feature>
<sequence length="211" mass="22335">MLFPIMLSLLSLSAHAIASPLKRSTICAADIVRVDPSTASCDSAPAAGECRTADQAAPYIAISYINYGIQSFGEQAALLALMLYESGDFKYAINHYPGVPGQGTRNMQSPAYNLQYAEFLAKVCTNCGITPAEVQSAQAQGPAAVLALVNTDEWSFGSAAWFLVTQCSPTVRQGLSAGTQAGWAAYLACIGTEANEQRNQLWSAAIALGQW</sequence>
<reference evidence="2 3" key="1">
    <citation type="journal article" date="2012" name="PLoS Pathog.">
        <title>Diverse lifestyles and strategies of plant pathogenesis encoded in the genomes of eighteen Dothideomycetes fungi.</title>
        <authorList>
            <person name="Ohm R.A."/>
            <person name="Feau N."/>
            <person name="Henrissat B."/>
            <person name="Schoch C.L."/>
            <person name="Horwitz B.A."/>
            <person name="Barry K.W."/>
            <person name="Condon B.J."/>
            <person name="Copeland A.C."/>
            <person name="Dhillon B."/>
            <person name="Glaser F."/>
            <person name="Hesse C.N."/>
            <person name="Kosti I."/>
            <person name="LaButti K."/>
            <person name="Lindquist E.A."/>
            <person name="Lucas S."/>
            <person name="Salamov A.A."/>
            <person name="Bradshaw R.E."/>
            <person name="Ciuffetti L."/>
            <person name="Hamelin R.C."/>
            <person name="Kema G.H.J."/>
            <person name="Lawrence C."/>
            <person name="Scott J.A."/>
            <person name="Spatafora J.W."/>
            <person name="Turgeon B.G."/>
            <person name="de Wit P.J.G.M."/>
            <person name="Zhong S."/>
            <person name="Goodwin S.B."/>
            <person name="Grigoriev I.V."/>
        </authorList>
    </citation>
    <scope>NUCLEOTIDE SEQUENCE [LARGE SCALE GENOMIC DNA]</scope>
    <source>
        <strain evidence="2 3">UAMH 10762</strain>
    </source>
</reference>
<gene>
    <name evidence="2" type="ORF">BAUCODRAFT_37420</name>
</gene>
<accession>M2LHQ7</accession>
<evidence type="ECO:0000313" key="3">
    <source>
        <dbReference type="Proteomes" id="UP000011761"/>
    </source>
</evidence>
<dbReference type="EMBL" id="KB445560">
    <property type="protein sequence ID" value="EMC93702.1"/>
    <property type="molecule type" value="Genomic_DNA"/>
</dbReference>
<dbReference type="eggNOG" id="ENOG502SPR5">
    <property type="taxonomic scope" value="Eukaryota"/>
</dbReference>
<proteinExistence type="predicted"/>
<dbReference type="AlphaFoldDB" id="M2LHQ7"/>
<evidence type="ECO:0000256" key="1">
    <source>
        <dbReference type="SAM" id="SignalP"/>
    </source>
</evidence>